<dbReference type="CDD" id="cd00130">
    <property type="entry name" value="PAS"/>
    <property type="match status" value="1"/>
</dbReference>
<keyword evidence="14 20" id="KW-0472">Membrane</keyword>
<evidence type="ECO:0000256" key="9">
    <source>
        <dbReference type="ARBA" id="ARBA00022741"/>
    </source>
</evidence>
<dbReference type="STRING" id="1469647.BC351_17350"/>
<evidence type="ECO:0000256" key="19">
    <source>
        <dbReference type="PROSITE-ProRule" id="PRU00169"/>
    </source>
</evidence>
<evidence type="ECO:0000256" key="13">
    <source>
        <dbReference type="ARBA" id="ARBA00023012"/>
    </source>
</evidence>
<dbReference type="OrthoDB" id="9809348at2"/>
<feature type="transmembrane region" description="Helical" evidence="20">
    <location>
        <begin position="36"/>
        <end position="56"/>
    </location>
</feature>
<dbReference type="CDD" id="cd16922">
    <property type="entry name" value="HATPase_EvgS-ArcB-TorS-like"/>
    <property type="match status" value="1"/>
</dbReference>
<dbReference type="InterPro" id="IPR003594">
    <property type="entry name" value="HATPase_dom"/>
</dbReference>
<dbReference type="InterPro" id="IPR036890">
    <property type="entry name" value="HATPase_C_sf"/>
</dbReference>
<dbReference type="GO" id="GO:0005524">
    <property type="term" value="F:ATP binding"/>
    <property type="evidence" value="ECO:0007669"/>
    <property type="project" value="UniProtKB-KW"/>
</dbReference>
<proteinExistence type="inferred from homology"/>
<evidence type="ECO:0000256" key="5">
    <source>
        <dbReference type="ARBA" id="ARBA00022475"/>
    </source>
</evidence>
<dbReference type="SUPFAM" id="SSF47384">
    <property type="entry name" value="Homodimeric domain of signal transducing histidine kinase"/>
    <property type="match status" value="1"/>
</dbReference>
<evidence type="ECO:0000259" key="21">
    <source>
        <dbReference type="PROSITE" id="PS50109"/>
    </source>
</evidence>
<evidence type="ECO:0000256" key="12">
    <source>
        <dbReference type="ARBA" id="ARBA00022989"/>
    </source>
</evidence>
<evidence type="ECO:0000256" key="18">
    <source>
        <dbReference type="PROSITE-ProRule" id="PRU00110"/>
    </source>
</evidence>
<dbReference type="Gene3D" id="1.10.287.130">
    <property type="match status" value="1"/>
</dbReference>
<dbReference type="CDD" id="cd17546">
    <property type="entry name" value="REC_hyHK_CKI1_RcsC-like"/>
    <property type="match status" value="1"/>
</dbReference>
<evidence type="ECO:0000256" key="2">
    <source>
        <dbReference type="ARBA" id="ARBA00004651"/>
    </source>
</evidence>
<dbReference type="Gene3D" id="1.20.120.160">
    <property type="entry name" value="HPT domain"/>
    <property type="match status" value="1"/>
</dbReference>
<dbReference type="EMBL" id="MBTG01000004">
    <property type="protein sequence ID" value="OPH60264.1"/>
    <property type="molecule type" value="Genomic_DNA"/>
</dbReference>
<evidence type="ECO:0000256" key="14">
    <source>
        <dbReference type="ARBA" id="ARBA00023136"/>
    </source>
</evidence>
<dbReference type="GO" id="GO:0005886">
    <property type="term" value="C:plasma membrane"/>
    <property type="evidence" value="ECO:0007669"/>
    <property type="project" value="UniProtKB-SubCell"/>
</dbReference>
<dbReference type="Pfam" id="PF00512">
    <property type="entry name" value="HisKA"/>
    <property type="match status" value="1"/>
</dbReference>
<evidence type="ECO:0000256" key="3">
    <source>
        <dbReference type="ARBA" id="ARBA00006402"/>
    </source>
</evidence>
<dbReference type="GO" id="GO:0071555">
    <property type="term" value="P:cell wall organization"/>
    <property type="evidence" value="ECO:0007669"/>
    <property type="project" value="InterPro"/>
</dbReference>
<comment type="subunit">
    <text evidence="15">At low DSF concentrations, interacts with RpfF.</text>
</comment>
<dbReference type="CDD" id="cd00082">
    <property type="entry name" value="HisKA"/>
    <property type="match status" value="1"/>
</dbReference>
<dbReference type="Pfam" id="PF01627">
    <property type="entry name" value="Hpt"/>
    <property type="match status" value="1"/>
</dbReference>
<dbReference type="PROSITE" id="PS50109">
    <property type="entry name" value="HIS_KIN"/>
    <property type="match status" value="1"/>
</dbReference>
<dbReference type="InterPro" id="IPR008207">
    <property type="entry name" value="Sig_transdc_His_kin_Hpt_dom"/>
</dbReference>
<dbReference type="FunFam" id="3.30.565.10:FF:000010">
    <property type="entry name" value="Sensor histidine kinase RcsC"/>
    <property type="match status" value="1"/>
</dbReference>
<dbReference type="SMART" id="SM00388">
    <property type="entry name" value="HisKA"/>
    <property type="match status" value="1"/>
</dbReference>
<dbReference type="AlphaFoldDB" id="A0A1V4HPX4"/>
<dbReference type="PANTHER" id="PTHR45339">
    <property type="entry name" value="HYBRID SIGNAL TRANSDUCTION HISTIDINE KINASE J"/>
    <property type="match status" value="1"/>
</dbReference>
<dbReference type="SUPFAM" id="SSF55785">
    <property type="entry name" value="PYP-like sensor domain (PAS domain)"/>
    <property type="match status" value="2"/>
</dbReference>
<dbReference type="Proteomes" id="UP000190626">
    <property type="component" value="Unassembled WGS sequence"/>
</dbReference>
<feature type="modified residue" description="4-aspartylphosphate" evidence="19">
    <location>
        <position position="745"/>
    </location>
</feature>
<feature type="modified residue" description="Phosphohistidine" evidence="18">
    <location>
        <position position="1032"/>
    </location>
</feature>
<feature type="transmembrane region" description="Helical" evidence="20">
    <location>
        <begin position="105"/>
        <end position="124"/>
    </location>
</feature>
<dbReference type="FunFam" id="1.10.287.130:FF:000002">
    <property type="entry name" value="Two-component osmosensing histidine kinase"/>
    <property type="match status" value="1"/>
</dbReference>
<accession>A0A1V4HPX4</accession>
<keyword evidence="7" id="KW-0808">Transferase</keyword>
<dbReference type="EC" id="2.7.13.3" evidence="4"/>
<feature type="modified residue" description="4-aspartylphosphate" evidence="19">
    <location>
        <position position="889"/>
    </location>
</feature>
<feature type="domain" description="Histidine kinase" evidence="21">
    <location>
        <begin position="450"/>
        <end position="672"/>
    </location>
</feature>
<keyword evidence="12 20" id="KW-1133">Transmembrane helix</keyword>
<evidence type="ECO:0000259" key="23">
    <source>
        <dbReference type="PROSITE" id="PS50894"/>
    </source>
</evidence>
<dbReference type="InterPro" id="IPR004358">
    <property type="entry name" value="Sig_transdc_His_kin-like_C"/>
</dbReference>
<evidence type="ECO:0000256" key="10">
    <source>
        <dbReference type="ARBA" id="ARBA00022777"/>
    </source>
</evidence>
<feature type="transmembrane region" description="Helical" evidence="20">
    <location>
        <begin position="68"/>
        <end position="93"/>
    </location>
</feature>
<evidence type="ECO:0000256" key="11">
    <source>
        <dbReference type="ARBA" id="ARBA00022840"/>
    </source>
</evidence>
<keyword evidence="11" id="KW-0067">ATP-binding</keyword>
<dbReference type="InterPro" id="IPR003661">
    <property type="entry name" value="HisK_dim/P_dom"/>
</dbReference>
<evidence type="ECO:0000256" key="16">
    <source>
        <dbReference type="ARBA" id="ARBA00068150"/>
    </source>
</evidence>
<dbReference type="PROSITE" id="PS50894">
    <property type="entry name" value="HPT"/>
    <property type="match status" value="1"/>
</dbReference>
<keyword evidence="6 19" id="KW-0597">Phosphoprotein</keyword>
<evidence type="ECO:0000256" key="15">
    <source>
        <dbReference type="ARBA" id="ARBA00064003"/>
    </source>
</evidence>
<dbReference type="PANTHER" id="PTHR45339:SF1">
    <property type="entry name" value="HYBRID SIGNAL TRANSDUCTION HISTIDINE KINASE J"/>
    <property type="match status" value="1"/>
</dbReference>
<comment type="similarity">
    <text evidence="3">In the N-terminal section; belongs to the phytochrome family.</text>
</comment>
<protein>
    <recommendedName>
        <fullName evidence="17">Circadian input-output histidine kinase CikA</fullName>
        <ecNumber evidence="4">2.7.13.3</ecNumber>
    </recommendedName>
    <alternativeName>
        <fullName evidence="16">Sensory/regulatory protein RpfC</fullName>
    </alternativeName>
</protein>
<evidence type="ECO:0000313" key="24">
    <source>
        <dbReference type="EMBL" id="OPH60264.1"/>
    </source>
</evidence>
<dbReference type="InterPro" id="IPR036097">
    <property type="entry name" value="HisK_dim/P_sf"/>
</dbReference>
<keyword evidence="10" id="KW-0418">Kinase</keyword>
<comment type="subcellular location">
    <subcellularLocation>
        <location evidence="2">Cell membrane</location>
        <topology evidence="2">Multi-pass membrane protein</topology>
    </subcellularLocation>
</comment>
<keyword evidence="13" id="KW-0902">Two-component regulatory system</keyword>
<feature type="domain" description="Response regulatory" evidence="22">
    <location>
        <begin position="691"/>
        <end position="813"/>
    </location>
</feature>
<dbReference type="GO" id="GO:0000155">
    <property type="term" value="F:phosphorelay sensor kinase activity"/>
    <property type="evidence" value="ECO:0007669"/>
    <property type="project" value="InterPro"/>
</dbReference>
<dbReference type="InterPro" id="IPR011006">
    <property type="entry name" value="CheY-like_superfamily"/>
</dbReference>
<dbReference type="Gene3D" id="3.40.50.2300">
    <property type="match status" value="2"/>
</dbReference>
<dbReference type="InterPro" id="IPR035965">
    <property type="entry name" value="PAS-like_dom_sf"/>
</dbReference>
<dbReference type="InterPro" id="IPR001789">
    <property type="entry name" value="Sig_transdc_resp-reg_receiver"/>
</dbReference>
<dbReference type="CDD" id="cd00156">
    <property type="entry name" value="REC"/>
    <property type="match status" value="1"/>
</dbReference>
<dbReference type="Pfam" id="PF00072">
    <property type="entry name" value="Response_reg"/>
    <property type="match status" value="2"/>
</dbReference>
<dbReference type="SUPFAM" id="SSF55874">
    <property type="entry name" value="ATPase domain of HSP90 chaperone/DNA topoisomerase II/histidine kinase"/>
    <property type="match status" value="1"/>
</dbReference>
<dbReference type="NCBIfam" id="TIGR00229">
    <property type="entry name" value="sensory_box"/>
    <property type="match status" value="1"/>
</dbReference>
<sequence length="1086" mass="121582">MIKDLLNNFSVLAVFIFVSIQLFYNSRFKAMSKWKYRLFVGLMHGIYGVALAFFGVHVSEKHILDLKAIAILMAAFIGGGSSAFIATVVMVIGRSMLDPSVSLRIALIGFLIFTGCTLANYYVQNYLKKWSLLVLCPIVVLFVDMVVVYHLPFVDVVMPALLLHLAAGAFASGLIHYFLKSDELRSQIRYFQQELSDILRLQSGFTFKLKKIQNQMVYSMIDGQLLRKLGLDPQDLTDRHVQNIANMPADFSALLLAKYEEAWQGNQVSYETELRGKTVFTTLQPVFEDGHVIEIIGSTTDITAHTEAERRIQESEERYRILVENSQEGILGFTKEGCIRSANPRVSLITHIPANNMLGRRMTEYLPEKEHIRWDFHFQEVVLQGGNIRFEISIPSLEGARRDYRVTLSAYNNAVGELEGIVGTIHEFTEVTMRHAADQANQAKSQFIAKMSHEIRTPLNGIIGLSQILGKTPLSDHQKDYLHKIKASSHTLLRIINDVLDLSKVEAGKLEVERTGFHLDELLKDLSSILAVLSDSRQIELIFNTAAELPNHILGDPLRLKQVLLNLCSNAIKFTSTGYVMLKIEMEPLTSADELHIRFIVEDSGIGISADRLAVIFEPFAQADGSTSREYGGTGLGLTISQHLIELMGGTLEAQSIEGQGSRFHFTLPFQVIELANPDEWDITKEQAPYQVLLVEDHPLMSSALQETLESFALIVSTESSWKGLFERVERLEAGDDRYDAVLLDMEIDDMYGIDTWEALNQSIERKRTMVICFTSPLGKEEMLKLPKASRPDAVLIKPICRLELHQTLDALFHPHRESRRLGQRSVLPASPAVNNKSGRILLVEDNEINQQVARELLAERGYEITIAEHGKAALEKLDDELFDLILMDIHMPVMDGVEATTYIRQLSAYRHLPIIGITANVVKQDHDRYLGLGMNDVISKPFDVNRLLGVIGKWMQPAAAAATKPSQTSGTAFYTSIQAIDWKAALARLEGKEFILIVMLQMFKRNYAGFADQLNDFIRKGDWSAAHRASHTLIGVAGSLSANDLYAAVCALEASLLQQGDFAGCLREVTVEIERISAFIPEEAG</sequence>
<feature type="domain" description="HPt" evidence="23">
    <location>
        <begin position="993"/>
        <end position="1086"/>
    </location>
</feature>
<dbReference type="PROSITE" id="PS50110">
    <property type="entry name" value="RESPONSE_REGULATORY"/>
    <property type="match status" value="2"/>
</dbReference>
<evidence type="ECO:0000256" key="17">
    <source>
        <dbReference type="ARBA" id="ARBA00074306"/>
    </source>
</evidence>
<keyword evidence="8 20" id="KW-0812">Transmembrane</keyword>
<dbReference type="Gene3D" id="3.30.450.20">
    <property type="entry name" value="PAS domain"/>
    <property type="match status" value="2"/>
</dbReference>
<dbReference type="Pfam" id="PF02518">
    <property type="entry name" value="HATPase_c"/>
    <property type="match status" value="1"/>
</dbReference>
<dbReference type="Pfam" id="PF00989">
    <property type="entry name" value="PAS"/>
    <property type="match status" value="1"/>
</dbReference>
<evidence type="ECO:0000256" key="4">
    <source>
        <dbReference type="ARBA" id="ARBA00012438"/>
    </source>
</evidence>
<dbReference type="PRINTS" id="PR00344">
    <property type="entry name" value="BCTRLSENSOR"/>
</dbReference>
<dbReference type="InterPro" id="IPR005467">
    <property type="entry name" value="His_kinase_dom"/>
</dbReference>
<dbReference type="InterPro" id="IPR036641">
    <property type="entry name" value="HPT_dom_sf"/>
</dbReference>
<dbReference type="Pfam" id="PF07694">
    <property type="entry name" value="5TM-5TMR_LYT"/>
    <property type="match status" value="1"/>
</dbReference>
<gene>
    <name evidence="24" type="ORF">BC351_17350</name>
</gene>
<dbReference type="SUPFAM" id="SSF52172">
    <property type="entry name" value="CheY-like"/>
    <property type="match status" value="2"/>
</dbReference>
<feature type="domain" description="Response regulatory" evidence="22">
    <location>
        <begin position="840"/>
        <end position="956"/>
    </location>
</feature>
<dbReference type="SMART" id="SM00091">
    <property type="entry name" value="PAS"/>
    <property type="match status" value="1"/>
</dbReference>
<dbReference type="GO" id="GO:0006355">
    <property type="term" value="P:regulation of DNA-templated transcription"/>
    <property type="evidence" value="ECO:0007669"/>
    <property type="project" value="InterPro"/>
</dbReference>
<dbReference type="Gene3D" id="3.30.565.10">
    <property type="entry name" value="Histidine kinase-like ATPase, C-terminal domain"/>
    <property type="match status" value="1"/>
</dbReference>
<comment type="catalytic activity">
    <reaction evidence="1">
        <text>ATP + protein L-histidine = ADP + protein N-phospho-L-histidine.</text>
        <dbReference type="EC" id="2.7.13.3"/>
    </reaction>
</comment>
<dbReference type="RefSeq" id="WP_079409726.1">
    <property type="nucleotide sequence ID" value="NZ_MBTG01000004.1"/>
</dbReference>
<keyword evidence="5" id="KW-1003">Cell membrane</keyword>
<feature type="transmembrane region" description="Helical" evidence="20">
    <location>
        <begin position="130"/>
        <end position="149"/>
    </location>
</feature>
<organism evidence="24 25">
    <name type="scientific">Paenibacillus ferrarius</name>
    <dbReference type="NCBI Taxonomy" id="1469647"/>
    <lineage>
        <taxon>Bacteria</taxon>
        <taxon>Bacillati</taxon>
        <taxon>Bacillota</taxon>
        <taxon>Bacilli</taxon>
        <taxon>Bacillales</taxon>
        <taxon>Paenibacillaceae</taxon>
        <taxon>Paenibacillus</taxon>
    </lineage>
</organism>
<comment type="caution">
    <text evidence="24">The sequence shown here is derived from an EMBL/GenBank/DDBJ whole genome shotgun (WGS) entry which is preliminary data.</text>
</comment>
<evidence type="ECO:0000256" key="20">
    <source>
        <dbReference type="SAM" id="Phobius"/>
    </source>
</evidence>
<dbReference type="InterPro" id="IPR000014">
    <property type="entry name" value="PAS"/>
</dbReference>
<evidence type="ECO:0000259" key="22">
    <source>
        <dbReference type="PROSITE" id="PS50110"/>
    </source>
</evidence>
<dbReference type="SMART" id="SM00448">
    <property type="entry name" value="REC"/>
    <property type="match status" value="2"/>
</dbReference>
<evidence type="ECO:0000256" key="6">
    <source>
        <dbReference type="ARBA" id="ARBA00022553"/>
    </source>
</evidence>
<dbReference type="SMART" id="SM00387">
    <property type="entry name" value="HATPase_c"/>
    <property type="match status" value="1"/>
</dbReference>
<dbReference type="SUPFAM" id="SSF47226">
    <property type="entry name" value="Histidine-containing phosphotransfer domain, HPT domain"/>
    <property type="match status" value="1"/>
</dbReference>
<feature type="transmembrane region" description="Helical" evidence="20">
    <location>
        <begin position="6"/>
        <end position="24"/>
    </location>
</feature>
<dbReference type="InterPro" id="IPR011620">
    <property type="entry name" value="Sig_transdc_His_kinase_LytS_TM"/>
</dbReference>
<evidence type="ECO:0000256" key="8">
    <source>
        <dbReference type="ARBA" id="ARBA00022692"/>
    </source>
</evidence>
<evidence type="ECO:0000256" key="7">
    <source>
        <dbReference type="ARBA" id="ARBA00022679"/>
    </source>
</evidence>
<reference evidence="25" key="1">
    <citation type="submission" date="2016-07" db="EMBL/GenBank/DDBJ databases">
        <authorList>
            <person name="Florea S."/>
            <person name="Webb J.S."/>
            <person name="Jaromczyk J."/>
            <person name="Schardl C.L."/>
        </authorList>
    </citation>
    <scope>NUCLEOTIDE SEQUENCE [LARGE SCALE GENOMIC DNA]</scope>
    <source>
        <strain evidence="25">CY1</strain>
    </source>
</reference>
<evidence type="ECO:0000256" key="1">
    <source>
        <dbReference type="ARBA" id="ARBA00000085"/>
    </source>
</evidence>
<name>A0A1V4HPX4_9BACL</name>
<keyword evidence="25" id="KW-1185">Reference proteome</keyword>
<keyword evidence="9" id="KW-0547">Nucleotide-binding</keyword>
<evidence type="ECO:0000313" key="25">
    <source>
        <dbReference type="Proteomes" id="UP000190626"/>
    </source>
</evidence>
<dbReference type="InterPro" id="IPR013767">
    <property type="entry name" value="PAS_fold"/>
</dbReference>